<evidence type="ECO:0000259" key="13">
    <source>
        <dbReference type="Pfam" id="PF00266"/>
    </source>
</evidence>
<dbReference type="PANTHER" id="PTHR43247:SF1">
    <property type="entry name" value="PHOSPHOSERINE AMINOTRANSFERASE"/>
    <property type="match status" value="1"/>
</dbReference>
<comment type="cofactor">
    <cofactor evidence="11">
        <name>pyridoxal 5'-phosphate</name>
        <dbReference type="ChEBI" id="CHEBI:597326"/>
    </cofactor>
    <text evidence="11">Binds 1 pyridoxal phosphate per subunit.</text>
</comment>
<keyword evidence="7 11" id="KW-0663">Pyridoxal phosphate</keyword>
<proteinExistence type="inferred from homology"/>
<comment type="catalytic activity">
    <reaction evidence="10 11 12">
        <text>O-phospho-L-serine + 2-oxoglutarate = 3-phosphooxypyruvate + L-glutamate</text>
        <dbReference type="Rhea" id="RHEA:14329"/>
        <dbReference type="ChEBI" id="CHEBI:16810"/>
        <dbReference type="ChEBI" id="CHEBI:18110"/>
        <dbReference type="ChEBI" id="CHEBI:29985"/>
        <dbReference type="ChEBI" id="CHEBI:57524"/>
        <dbReference type="EC" id="2.6.1.52"/>
    </reaction>
</comment>
<comment type="catalytic activity">
    <reaction evidence="9 11">
        <text>4-(phosphooxy)-L-threonine + 2-oxoglutarate = (R)-3-hydroxy-2-oxo-4-phosphooxybutanoate + L-glutamate</text>
        <dbReference type="Rhea" id="RHEA:16573"/>
        <dbReference type="ChEBI" id="CHEBI:16810"/>
        <dbReference type="ChEBI" id="CHEBI:29985"/>
        <dbReference type="ChEBI" id="CHEBI:58452"/>
        <dbReference type="ChEBI" id="CHEBI:58538"/>
        <dbReference type="EC" id="2.6.1.52"/>
    </reaction>
</comment>
<dbReference type="PIRSF" id="PIRSF000525">
    <property type="entry name" value="SerC"/>
    <property type="match status" value="1"/>
</dbReference>
<evidence type="ECO:0000256" key="4">
    <source>
        <dbReference type="ARBA" id="ARBA00022576"/>
    </source>
</evidence>
<gene>
    <name evidence="11 14" type="primary">serC</name>
    <name evidence="14" type="ORF">ACFP3T_04545</name>
</gene>
<dbReference type="SUPFAM" id="SSF53383">
    <property type="entry name" value="PLP-dependent transferases"/>
    <property type="match status" value="1"/>
</dbReference>
<dbReference type="InterPro" id="IPR015421">
    <property type="entry name" value="PyrdxlP-dep_Trfase_major"/>
</dbReference>
<dbReference type="NCBIfam" id="TIGR01364">
    <property type="entry name" value="serC_1"/>
    <property type="match status" value="1"/>
</dbReference>
<comment type="subcellular location">
    <subcellularLocation>
        <location evidence="11">Cytoplasm</location>
    </subcellularLocation>
</comment>
<dbReference type="PANTHER" id="PTHR43247">
    <property type="entry name" value="PHOSPHOSERINE AMINOTRANSFERASE"/>
    <property type="match status" value="1"/>
</dbReference>
<keyword evidence="5 11" id="KW-0028">Amino-acid biosynthesis</keyword>
<name>A0ABW1R5M8_9LACO</name>
<evidence type="ECO:0000256" key="3">
    <source>
        <dbReference type="ARBA" id="ARBA00006904"/>
    </source>
</evidence>
<dbReference type="EMBL" id="JBHSSD010000017">
    <property type="protein sequence ID" value="MFC6163942.1"/>
    <property type="molecule type" value="Genomic_DNA"/>
</dbReference>
<keyword evidence="11" id="KW-0963">Cytoplasm</keyword>
<dbReference type="EC" id="2.6.1.52" evidence="11"/>
<sequence length="367" mass="39776">MTTYNFAAGPAVMPKPVIDQIQAELPSFQGSGMSIMEISHRSALFDQVISDAEADLRELMGIPANYRVLFFQGGGTLQFTAAPLNLATKHHHIGLLDSGHWASRAADEARRVGTKVDILGTAADNHFTALPTLDQPVDQALDYVHLTTNNTIEGTAYTMLPQTGHVPLVADMSSNFLGQQYQVTDFGMIFAGAQKNLGPAGLTIVIVRDDLIGQAQNLPSMLDYQLFADKRSMFNTPPVFAIYAAGLVLKWLKAQGGLAAMEQRNRDKAALLYDFLDQSKLFTSHVKPADRSLMNMPFVTGKPALDAQVIAGATDRGLLNLKGHRLVGGMRASLYNAMPKAGVQALVDYLADFEATHAKEELTDVSN</sequence>
<evidence type="ECO:0000256" key="8">
    <source>
        <dbReference type="ARBA" id="ARBA00023299"/>
    </source>
</evidence>
<comment type="subunit">
    <text evidence="11">Homodimer.</text>
</comment>
<evidence type="ECO:0000256" key="5">
    <source>
        <dbReference type="ARBA" id="ARBA00022605"/>
    </source>
</evidence>
<evidence type="ECO:0000313" key="14">
    <source>
        <dbReference type="EMBL" id="MFC6163942.1"/>
    </source>
</evidence>
<evidence type="ECO:0000256" key="12">
    <source>
        <dbReference type="RuleBase" id="RU004505"/>
    </source>
</evidence>
<comment type="similarity">
    <text evidence="3 11">Belongs to the class-V pyridoxal-phosphate-dependent aminotransferase family. SerC subfamily.</text>
</comment>
<evidence type="ECO:0000256" key="9">
    <source>
        <dbReference type="ARBA" id="ARBA00047630"/>
    </source>
</evidence>
<dbReference type="InterPro" id="IPR000192">
    <property type="entry name" value="Aminotrans_V_dom"/>
</dbReference>
<feature type="binding site" evidence="11">
    <location>
        <position position="171"/>
    </location>
    <ligand>
        <name>pyridoxal 5'-phosphate</name>
        <dbReference type="ChEBI" id="CHEBI:597326"/>
    </ligand>
</feature>
<dbReference type="HAMAP" id="MF_00160">
    <property type="entry name" value="SerC_aminotrans_5"/>
    <property type="match status" value="1"/>
</dbReference>
<reference evidence="15" key="1">
    <citation type="journal article" date="2019" name="Int. J. Syst. Evol. Microbiol.">
        <title>The Global Catalogue of Microorganisms (GCM) 10K type strain sequencing project: providing services to taxonomists for standard genome sequencing and annotation.</title>
        <authorList>
            <consortium name="The Broad Institute Genomics Platform"/>
            <consortium name="The Broad Institute Genome Sequencing Center for Infectious Disease"/>
            <person name="Wu L."/>
            <person name="Ma J."/>
        </authorList>
    </citation>
    <scope>NUCLEOTIDE SEQUENCE [LARGE SCALE GENOMIC DNA]</scope>
    <source>
        <strain evidence="15">CCM 8932</strain>
    </source>
</reference>
<dbReference type="PROSITE" id="PS00595">
    <property type="entry name" value="AA_TRANSFER_CLASS_5"/>
    <property type="match status" value="1"/>
</dbReference>
<evidence type="ECO:0000256" key="11">
    <source>
        <dbReference type="HAMAP-Rule" id="MF_00160"/>
    </source>
</evidence>
<dbReference type="Pfam" id="PF00266">
    <property type="entry name" value="Aminotran_5"/>
    <property type="match status" value="1"/>
</dbReference>
<comment type="caution">
    <text evidence="11">Lacks conserved residue(s) required for the propagation of feature annotation.</text>
</comment>
<protein>
    <recommendedName>
        <fullName evidence="11">Phosphoserine aminotransferase</fullName>
        <ecNumber evidence="11">2.6.1.52</ecNumber>
    </recommendedName>
    <alternativeName>
        <fullName evidence="11">Phosphohydroxythreonine aminotransferase</fullName>
        <shortName evidence="11">PSAT</shortName>
    </alternativeName>
</protein>
<keyword evidence="15" id="KW-1185">Reference proteome</keyword>
<dbReference type="InterPro" id="IPR015424">
    <property type="entry name" value="PyrdxlP-dep_Trfase"/>
</dbReference>
<evidence type="ECO:0000256" key="2">
    <source>
        <dbReference type="ARBA" id="ARBA00005099"/>
    </source>
</evidence>
<feature type="binding site" evidence="11">
    <location>
        <position position="41"/>
    </location>
    <ligand>
        <name>L-glutamate</name>
        <dbReference type="ChEBI" id="CHEBI:29985"/>
    </ligand>
</feature>
<comment type="function">
    <text evidence="1 11">Catalyzes the reversible conversion of 3-phosphohydroxypyruvate to phosphoserine and of 3-hydroxy-2-oxo-4-phosphonooxybutanoate to phosphohydroxythreonine.</text>
</comment>
<feature type="binding site" evidence="11">
    <location>
        <position position="151"/>
    </location>
    <ligand>
        <name>pyridoxal 5'-phosphate</name>
        <dbReference type="ChEBI" id="CHEBI:597326"/>
    </ligand>
</feature>
<keyword evidence="8 11" id="KW-0718">Serine biosynthesis</keyword>
<dbReference type="Gene3D" id="3.40.640.10">
    <property type="entry name" value="Type I PLP-dependent aspartate aminotransferase-like (Major domain)"/>
    <property type="match status" value="1"/>
</dbReference>
<comment type="pathway">
    <text evidence="2 11 12">Amino-acid biosynthesis; L-serine biosynthesis; L-serine from 3-phospho-D-glycerate: step 2/3.</text>
</comment>
<evidence type="ECO:0000256" key="6">
    <source>
        <dbReference type="ARBA" id="ARBA00022679"/>
    </source>
</evidence>
<keyword evidence="4 11" id="KW-0032">Aminotransferase</keyword>
<feature type="binding site" evidence="11">
    <location>
        <begin position="235"/>
        <end position="236"/>
    </location>
    <ligand>
        <name>pyridoxal 5'-phosphate</name>
        <dbReference type="ChEBI" id="CHEBI:597326"/>
    </ligand>
</feature>
<dbReference type="InterPro" id="IPR015422">
    <property type="entry name" value="PyrdxlP-dep_Trfase_small"/>
</dbReference>
<feature type="domain" description="Aminotransferase class V" evidence="13">
    <location>
        <begin position="4"/>
        <end position="346"/>
    </location>
</feature>
<dbReference type="Gene3D" id="3.90.1150.10">
    <property type="entry name" value="Aspartate Aminotransferase, domain 1"/>
    <property type="match status" value="1"/>
</dbReference>
<feature type="modified residue" description="N6-(pyridoxal phosphate)lysine" evidence="11">
    <location>
        <position position="195"/>
    </location>
</feature>
<evidence type="ECO:0000256" key="1">
    <source>
        <dbReference type="ARBA" id="ARBA00003483"/>
    </source>
</evidence>
<evidence type="ECO:0000313" key="15">
    <source>
        <dbReference type="Proteomes" id="UP001596253"/>
    </source>
</evidence>
<feature type="binding site" evidence="11">
    <location>
        <begin position="75"/>
        <end position="76"/>
    </location>
    <ligand>
        <name>pyridoxal 5'-phosphate</name>
        <dbReference type="ChEBI" id="CHEBI:597326"/>
    </ligand>
</feature>
<organism evidence="14 15">
    <name type="scientific">Lactiplantibacillus dongliensis</name>
    <dbReference type="NCBI Taxonomy" id="2559919"/>
    <lineage>
        <taxon>Bacteria</taxon>
        <taxon>Bacillati</taxon>
        <taxon>Bacillota</taxon>
        <taxon>Bacilli</taxon>
        <taxon>Lactobacillales</taxon>
        <taxon>Lactobacillaceae</taxon>
        <taxon>Lactiplantibacillus</taxon>
    </lineage>
</organism>
<feature type="binding site" evidence="11">
    <location>
        <position position="194"/>
    </location>
    <ligand>
        <name>pyridoxal 5'-phosphate</name>
        <dbReference type="ChEBI" id="CHEBI:597326"/>
    </ligand>
</feature>
<dbReference type="InterPro" id="IPR020578">
    <property type="entry name" value="Aminotrans_V_PyrdxlP_BS"/>
</dbReference>
<accession>A0ABW1R5M8</accession>
<dbReference type="RefSeq" id="WP_137640514.1">
    <property type="nucleotide sequence ID" value="NZ_BJDK01000021.1"/>
</dbReference>
<dbReference type="InterPro" id="IPR022278">
    <property type="entry name" value="Pser_aminoTfrase"/>
</dbReference>
<dbReference type="GO" id="GO:0004648">
    <property type="term" value="F:O-phospho-L-serine:2-oxoglutarate aminotransferase activity"/>
    <property type="evidence" value="ECO:0007669"/>
    <property type="project" value="UniProtKB-EC"/>
</dbReference>
<comment type="caution">
    <text evidence="14">The sequence shown here is derived from an EMBL/GenBank/DDBJ whole genome shotgun (WGS) entry which is preliminary data.</text>
</comment>
<feature type="binding site" evidence="11">
    <location>
        <position position="101"/>
    </location>
    <ligand>
        <name>pyridoxal 5'-phosphate</name>
        <dbReference type="ChEBI" id="CHEBI:597326"/>
    </ligand>
</feature>
<keyword evidence="6 11" id="KW-0808">Transferase</keyword>
<dbReference type="NCBIfam" id="NF003764">
    <property type="entry name" value="PRK05355.1"/>
    <property type="match status" value="1"/>
</dbReference>
<dbReference type="Proteomes" id="UP001596253">
    <property type="component" value="Unassembled WGS sequence"/>
</dbReference>
<evidence type="ECO:0000256" key="10">
    <source>
        <dbReference type="ARBA" id="ARBA00049007"/>
    </source>
</evidence>
<evidence type="ECO:0000256" key="7">
    <source>
        <dbReference type="ARBA" id="ARBA00022898"/>
    </source>
</evidence>